<protein>
    <recommendedName>
        <fullName evidence="1">Protein kinase domain-containing protein</fullName>
    </recommendedName>
</protein>
<organism evidence="2 3">
    <name type="scientific">Hypsibius exemplaris</name>
    <name type="common">Freshwater tardigrade</name>
    <dbReference type="NCBI Taxonomy" id="2072580"/>
    <lineage>
        <taxon>Eukaryota</taxon>
        <taxon>Metazoa</taxon>
        <taxon>Ecdysozoa</taxon>
        <taxon>Tardigrada</taxon>
        <taxon>Eutardigrada</taxon>
        <taxon>Parachela</taxon>
        <taxon>Hypsibioidea</taxon>
        <taxon>Hypsibiidae</taxon>
        <taxon>Hypsibius</taxon>
    </lineage>
</organism>
<sequence length="333" mass="37415">MGSTFSRDFWSQAVAGDNDQIVISLFDNNPPQTYSHDGECLYEPSLSLPVVSRHLLRHTCLLAPFGFATGTYRTYCIARVVDVPGRGAFGWEAQAVFIPTETGLPGIEIHTKSLQTLAVRMLKFSHRNLARYYAVGRVERISDRRNTSFDGTSLCVLMEPWLTPNQTETSLYDLSRDTELTANQITTYALQLLAALEYLHNQDHRYVIAVLRSTAIMVSSDRGSLKIVDWLNPLYYVQTVHGGKLIMHCRDFMHPILINFGCVVLDMLTQGHIQHVNKDGIVLDKRLAYPAWLGAMRDGGPRSSPTVQPTFCVFFVGSASRKTHNTSRVPCSW</sequence>
<accession>A0A1W0WBD9</accession>
<reference evidence="3" key="1">
    <citation type="submission" date="2017-01" db="EMBL/GenBank/DDBJ databases">
        <title>Comparative genomics of anhydrobiosis in the tardigrade Hypsibius dujardini.</title>
        <authorList>
            <person name="Yoshida Y."/>
            <person name="Koutsovoulos G."/>
            <person name="Laetsch D."/>
            <person name="Stevens L."/>
            <person name="Kumar S."/>
            <person name="Horikawa D."/>
            <person name="Ishino K."/>
            <person name="Komine S."/>
            <person name="Tomita M."/>
            <person name="Blaxter M."/>
            <person name="Arakawa K."/>
        </authorList>
    </citation>
    <scope>NUCLEOTIDE SEQUENCE [LARGE SCALE GENOMIC DNA]</scope>
    <source>
        <strain evidence="3">Z151</strain>
    </source>
</reference>
<dbReference type="AlphaFoldDB" id="A0A1W0WBD9"/>
<dbReference type="Gene3D" id="1.10.510.10">
    <property type="entry name" value="Transferase(Phosphotransferase) domain 1"/>
    <property type="match status" value="1"/>
</dbReference>
<evidence type="ECO:0000313" key="3">
    <source>
        <dbReference type="Proteomes" id="UP000192578"/>
    </source>
</evidence>
<dbReference type="InterPro" id="IPR011009">
    <property type="entry name" value="Kinase-like_dom_sf"/>
</dbReference>
<gene>
    <name evidence="2" type="ORF">BV898_13173</name>
</gene>
<evidence type="ECO:0000313" key="2">
    <source>
        <dbReference type="EMBL" id="OQV12529.1"/>
    </source>
</evidence>
<dbReference type="SUPFAM" id="SSF56112">
    <property type="entry name" value="Protein kinase-like (PK-like)"/>
    <property type="match status" value="1"/>
</dbReference>
<comment type="caution">
    <text evidence="2">The sequence shown here is derived from an EMBL/GenBank/DDBJ whole genome shotgun (WGS) entry which is preliminary data.</text>
</comment>
<dbReference type="GO" id="GO:0004672">
    <property type="term" value="F:protein kinase activity"/>
    <property type="evidence" value="ECO:0007669"/>
    <property type="project" value="InterPro"/>
</dbReference>
<proteinExistence type="predicted"/>
<dbReference type="InterPro" id="IPR000719">
    <property type="entry name" value="Prot_kinase_dom"/>
</dbReference>
<evidence type="ECO:0000259" key="1">
    <source>
        <dbReference type="PROSITE" id="PS50011"/>
    </source>
</evidence>
<dbReference type="Proteomes" id="UP000192578">
    <property type="component" value="Unassembled WGS sequence"/>
</dbReference>
<dbReference type="PROSITE" id="PS50011">
    <property type="entry name" value="PROTEIN_KINASE_DOM"/>
    <property type="match status" value="1"/>
</dbReference>
<dbReference type="GO" id="GO:0005524">
    <property type="term" value="F:ATP binding"/>
    <property type="evidence" value="ECO:0007669"/>
    <property type="project" value="InterPro"/>
</dbReference>
<keyword evidence="3" id="KW-1185">Reference proteome</keyword>
<feature type="domain" description="Protein kinase" evidence="1">
    <location>
        <begin position="78"/>
        <end position="333"/>
    </location>
</feature>
<dbReference type="EMBL" id="MTYJ01000142">
    <property type="protein sequence ID" value="OQV12529.1"/>
    <property type="molecule type" value="Genomic_DNA"/>
</dbReference>
<name>A0A1W0WBD9_HYPEX</name>